<sequence length="146" mass="16726">MPRRRELRDVCQGVATSFGSRNNDIAGWWGIGVLCRQPGPPGIDLDLRADVHDVPLARRYGEQLDRQLSARRIPPEWVAGAALSLRFVPDPRDSVMWQYTVTVRIRDDRDRVWSGRDTGRCWAHDPARESRSARASRDTLAFRFNV</sequence>
<protein>
    <recommendedName>
        <fullName evidence="3">Nucleotidyltransferase family protein</fullName>
    </recommendedName>
</protein>
<evidence type="ECO:0000313" key="2">
    <source>
        <dbReference type="Proteomes" id="UP000284557"/>
    </source>
</evidence>
<gene>
    <name evidence="1" type="ORF">D2E76_03620</name>
</gene>
<dbReference type="EMBL" id="QXBN01000002">
    <property type="protein sequence ID" value="RIT42541.1"/>
    <property type="molecule type" value="Genomic_DNA"/>
</dbReference>
<evidence type="ECO:0000313" key="1">
    <source>
        <dbReference type="EMBL" id="RIT42541.1"/>
    </source>
</evidence>
<name>A0ABD7HUK8_9MYCO</name>
<dbReference type="Proteomes" id="UP000284557">
    <property type="component" value="Unassembled WGS sequence"/>
</dbReference>
<reference evidence="1 2" key="1">
    <citation type="submission" date="2018-08" db="EMBL/GenBank/DDBJ databases">
        <title>Linezolid Resistance in Mycobacterium abscessus: MIC Distribution and Comprehensive Investigation of Resistance Mechanisms.</title>
        <authorList>
            <person name="Ye M."/>
            <person name="Xu L."/>
            <person name="Zou Y."/>
            <person name="Li B."/>
            <person name="Guo Q."/>
            <person name="Zhang Y."/>
            <person name="Zhan M."/>
            <person name="Xu B."/>
            <person name="Yu F."/>
            <person name="Zhang Z."/>
            <person name="Chu H."/>
        </authorList>
    </citation>
    <scope>NUCLEOTIDE SEQUENCE [LARGE SCALE GENOMIC DNA]</scope>
    <source>
        <strain evidence="1 2">G143</strain>
    </source>
</reference>
<organism evidence="1 2">
    <name type="scientific">Mycobacteroides abscessus</name>
    <dbReference type="NCBI Taxonomy" id="36809"/>
    <lineage>
        <taxon>Bacteria</taxon>
        <taxon>Bacillati</taxon>
        <taxon>Actinomycetota</taxon>
        <taxon>Actinomycetes</taxon>
        <taxon>Mycobacteriales</taxon>
        <taxon>Mycobacteriaceae</taxon>
        <taxon>Mycobacteroides</taxon>
    </lineage>
</organism>
<comment type="caution">
    <text evidence="1">The sequence shown here is derived from an EMBL/GenBank/DDBJ whole genome shotgun (WGS) entry which is preliminary data.</text>
</comment>
<dbReference type="AlphaFoldDB" id="A0ABD7HUK8"/>
<accession>A0ABD7HUK8</accession>
<proteinExistence type="predicted"/>
<evidence type="ECO:0008006" key="3">
    <source>
        <dbReference type="Google" id="ProtNLM"/>
    </source>
</evidence>